<keyword evidence="2" id="KW-1185">Reference proteome</keyword>
<gene>
    <name evidence="1" type="ORF">G9U52_21780</name>
</gene>
<evidence type="ECO:0000313" key="2">
    <source>
        <dbReference type="Proteomes" id="UP001165962"/>
    </source>
</evidence>
<dbReference type="Gene3D" id="1.20.120.450">
    <property type="entry name" value="dinb family like domain"/>
    <property type="match status" value="1"/>
</dbReference>
<dbReference type="InterPro" id="IPR034660">
    <property type="entry name" value="DinB/YfiT-like"/>
</dbReference>
<evidence type="ECO:0000313" key="1">
    <source>
        <dbReference type="EMBL" id="NHN32475.1"/>
    </source>
</evidence>
<dbReference type="EMBL" id="JAAOIW010000008">
    <property type="protein sequence ID" value="NHN32475.1"/>
    <property type="molecule type" value="Genomic_DNA"/>
</dbReference>
<comment type="caution">
    <text evidence="1">The sequence shown here is derived from an EMBL/GenBank/DDBJ whole genome shotgun (WGS) entry which is preliminary data.</text>
</comment>
<organism evidence="1 2">
    <name type="scientific">Paenibacillus agricola</name>
    <dbReference type="NCBI Taxonomy" id="2716264"/>
    <lineage>
        <taxon>Bacteria</taxon>
        <taxon>Bacillati</taxon>
        <taxon>Bacillota</taxon>
        <taxon>Bacilli</taxon>
        <taxon>Bacillales</taxon>
        <taxon>Paenibacillaceae</taxon>
        <taxon>Paenibacillus</taxon>
    </lineage>
</organism>
<dbReference type="Proteomes" id="UP001165962">
    <property type="component" value="Unassembled WGS sequence"/>
</dbReference>
<proteinExistence type="predicted"/>
<dbReference type="SUPFAM" id="SSF109854">
    <property type="entry name" value="DinB/YfiT-like putative metalloenzymes"/>
    <property type="match status" value="1"/>
</dbReference>
<dbReference type="RefSeq" id="WP_166152760.1">
    <property type="nucleotide sequence ID" value="NZ_JAAOIW010000008.1"/>
</dbReference>
<accession>A0ABX0JFK8</accession>
<sequence length="179" mass="20444">MVDVVSYAIQAMDSDLAKINASFQRLSAETVWKRLRESTNSVGNLCLHLAGAEYQRISSAIGGKPLIRERTLEFTADGGLTPAELSEKLQRVREESIPILRQLTEQDMEREIPMYFQPDDWKRMYRDNPNFDKIPAYSSQSISLIILGLVAHYSYHTGQIVMLTKAVQDGDEQLLQWKH</sequence>
<name>A0ABX0JFK8_9BACL</name>
<protein>
    <submittedName>
        <fullName evidence="1">DUF664 domain-containing protein</fullName>
    </submittedName>
</protein>
<reference evidence="1" key="1">
    <citation type="submission" date="2020-03" db="EMBL/GenBank/DDBJ databases">
        <title>Draft sequencing of Paenibacilllus sp. S3N08.</title>
        <authorList>
            <person name="Kim D.-U."/>
        </authorList>
    </citation>
    <scope>NUCLEOTIDE SEQUENCE</scope>
    <source>
        <strain evidence="1">S3N08</strain>
    </source>
</reference>